<name>A0AA36ISP7_9DINO</name>
<proteinExistence type="predicted"/>
<dbReference type="Gene3D" id="1.10.287.70">
    <property type="match status" value="1"/>
</dbReference>
<dbReference type="SUPFAM" id="SSF47473">
    <property type="entry name" value="EF-hand"/>
    <property type="match status" value="1"/>
</dbReference>
<dbReference type="Pfam" id="PF00520">
    <property type="entry name" value="Ion_trans"/>
    <property type="match status" value="1"/>
</dbReference>
<evidence type="ECO:0000256" key="3">
    <source>
        <dbReference type="ARBA" id="ARBA00022989"/>
    </source>
</evidence>
<comment type="caution">
    <text evidence="8">The sequence shown here is derived from an EMBL/GenBank/DDBJ whole genome shotgun (WGS) entry which is preliminary data.</text>
</comment>
<dbReference type="GO" id="GO:0005248">
    <property type="term" value="F:voltage-gated sodium channel activity"/>
    <property type="evidence" value="ECO:0007669"/>
    <property type="project" value="TreeGrafter"/>
</dbReference>
<reference evidence="8" key="1">
    <citation type="submission" date="2023-08" db="EMBL/GenBank/DDBJ databases">
        <authorList>
            <person name="Chen Y."/>
            <person name="Shah S."/>
            <person name="Dougan E. K."/>
            <person name="Thang M."/>
            <person name="Chan C."/>
        </authorList>
    </citation>
    <scope>NUCLEOTIDE SEQUENCE</scope>
</reference>
<dbReference type="SUPFAM" id="SSF81324">
    <property type="entry name" value="Voltage-gated potassium channels"/>
    <property type="match status" value="1"/>
</dbReference>
<evidence type="ECO:0000313" key="8">
    <source>
        <dbReference type="EMBL" id="CAJ1392008.1"/>
    </source>
</evidence>
<dbReference type="InterPro" id="IPR005821">
    <property type="entry name" value="Ion_trans_dom"/>
</dbReference>
<dbReference type="EMBL" id="CAUJNA010002236">
    <property type="protein sequence ID" value="CAJ1392008.1"/>
    <property type="molecule type" value="Genomic_DNA"/>
</dbReference>
<dbReference type="GO" id="GO:0001518">
    <property type="term" value="C:voltage-gated sodium channel complex"/>
    <property type="evidence" value="ECO:0007669"/>
    <property type="project" value="TreeGrafter"/>
</dbReference>
<evidence type="ECO:0000259" key="7">
    <source>
        <dbReference type="PROSITE" id="PS50222"/>
    </source>
</evidence>
<dbReference type="PANTHER" id="PTHR10037">
    <property type="entry name" value="VOLTAGE-GATED CATION CHANNEL CALCIUM AND SODIUM"/>
    <property type="match status" value="1"/>
</dbReference>
<comment type="subcellular location">
    <subcellularLocation>
        <location evidence="1">Membrane</location>
        <topology evidence="1">Multi-pass membrane protein</topology>
    </subcellularLocation>
</comment>
<evidence type="ECO:0000256" key="1">
    <source>
        <dbReference type="ARBA" id="ARBA00004141"/>
    </source>
</evidence>
<evidence type="ECO:0000256" key="6">
    <source>
        <dbReference type="SAM" id="Phobius"/>
    </source>
</evidence>
<dbReference type="InterPro" id="IPR043203">
    <property type="entry name" value="VGCC_Ca_Na"/>
</dbReference>
<dbReference type="Gene3D" id="1.20.120.350">
    <property type="entry name" value="Voltage-gated potassium channels. Chain C"/>
    <property type="match status" value="1"/>
</dbReference>
<keyword evidence="2 6" id="KW-0812">Transmembrane</keyword>
<dbReference type="GO" id="GO:0005509">
    <property type="term" value="F:calcium ion binding"/>
    <property type="evidence" value="ECO:0007669"/>
    <property type="project" value="InterPro"/>
</dbReference>
<dbReference type="AlphaFoldDB" id="A0AA36ISP7"/>
<feature type="transmembrane region" description="Helical" evidence="6">
    <location>
        <begin position="254"/>
        <end position="279"/>
    </location>
</feature>
<organism evidence="8 9">
    <name type="scientific">Effrenium voratum</name>
    <dbReference type="NCBI Taxonomy" id="2562239"/>
    <lineage>
        <taxon>Eukaryota</taxon>
        <taxon>Sar</taxon>
        <taxon>Alveolata</taxon>
        <taxon>Dinophyceae</taxon>
        <taxon>Suessiales</taxon>
        <taxon>Symbiodiniaceae</taxon>
        <taxon>Effrenium</taxon>
    </lineage>
</organism>
<keyword evidence="9" id="KW-1185">Reference proteome</keyword>
<feature type="transmembrane region" description="Helical" evidence="6">
    <location>
        <begin position="112"/>
        <end position="131"/>
    </location>
</feature>
<dbReference type="InterPro" id="IPR011992">
    <property type="entry name" value="EF-hand-dom_pair"/>
</dbReference>
<dbReference type="InterPro" id="IPR002048">
    <property type="entry name" value="EF_hand_dom"/>
</dbReference>
<feature type="region of interest" description="Disordered" evidence="5">
    <location>
        <begin position="449"/>
        <end position="473"/>
    </location>
</feature>
<sequence length="473" mass="53643">MDVCIRKLVVTCGIDKSARAEANQSKSGILEHNPLPLYLDYTAGFFVSLNFIFMCVELELEGGTLDPIDPVEDNHGVIFGHVQLCFAMIYLLELLLRIYAEKRDFMYDWGNWFDMFLVTASLGDVYLFVTVGGQPGTTQMQQVLRALSTLRTLRVLRIFRLFSGLRLLLKACHAFLPTLAWSMVLLGMVMAMSGLMLGKLLQHFLEAEANLEDRIWVWQHYGTAYRSIYTLYEITFAGNWPANVRPVLEKVSHLFVIFFVLYITIIVFAAIRVITAVFLKDTLDAAHNDAEHQLAEGIRKKAQYVQKLESIFEAIDETGNGMITEERLNQILENPRVKAYFETLDLAVHEGTALFHILDNGDGEVTLEEFIDGILRCKGPARAIDQVAMHADLKKLEEKLMQLADNLNSKKASDESKETSKKRRKDRMRSITNDLKVFRLEESIPLGHRFSGRGSHCSTNSELPMGQARSSAF</sequence>
<feature type="transmembrane region" description="Helical" evidence="6">
    <location>
        <begin position="35"/>
        <end position="56"/>
    </location>
</feature>
<feature type="domain" description="EF-hand" evidence="7">
    <location>
        <begin position="303"/>
        <end position="338"/>
    </location>
</feature>
<feature type="transmembrane region" description="Helical" evidence="6">
    <location>
        <begin position="174"/>
        <end position="197"/>
    </location>
</feature>
<dbReference type="Proteomes" id="UP001178507">
    <property type="component" value="Unassembled WGS sequence"/>
</dbReference>
<keyword evidence="3 6" id="KW-1133">Transmembrane helix</keyword>
<dbReference type="Gene3D" id="1.10.238.10">
    <property type="entry name" value="EF-hand"/>
    <property type="match status" value="1"/>
</dbReference>
<dbReference type="InterPro" id="IPR027359">
    <property type="entry name" value="Volt_channel_dom_sf"/>
</dbReference>
<feature type="compositionally biased region" description="Polar residues" evidence="5">
    <location>
        <begin position="456"/>
        <end position="473"/>
    </location>
</feature>
<evidence type="ECO:0000256" key="4">
    <source>
        <dbReference type="ARBA" id="ARBA00023136"/>
    </source>
</evidence>
<protein>
    <recommendedName>
        <fullName evidence="7">EF-hand domain-containing protein</fullName>
    </recommendedName>
</protein>
<feature type="region of interest" description="Disordered" evidence="5">
    <location>
        <begin position="407"/>
        <end position="428"/>
    </location>
</feature>
<accession>A0AA36ISP7</accession>
<evidence type="ECO:0000256" key="2">
    <source>
        <dbReference type="ARBA" id="ARBA00022692"/>
    </source>
</evidence>
<dbReference type="PANTHER" id="PTHR10037:SF62">
    <property type="entry name" value="SODIUM CHANNEL PROTEIN 60E"/>
    <property type="match status" value="1"/>
</dbReference>
<evidence type="ECO:0000256" key="5">
    <source>
        <dbReference type="SAM" id="MobiDB-lite"/>
    </source>
</evidence>
<gene>
    <name evidence="8" type="ORF">EVOR1521_LOCUS17210</name>
</gene>
<dbReference type="PROSITE" id="PS50222">
    <property type="entry name" value="EF_HAND_2"/>
    <property type="match status" value="1"/>
</dbReference>
<keyword evidence="4 6" id="KW-0472">Membrane</keyword>
<feature type="transmembrane region" description="Helical" evidence="6">
    <location>
        <begin position="76"/>
        <end position="100"/>
    </location>
</feature>
<evidence type="ECO:0000313" key="9">
    <source>
        <dbReference type="Proteomes" id="UP001178507"/>
    </source>
</evidence>